<sequence length="168" mass="19715">MDLEYTVTETMYRNHSGQIIKIEFQFDESTTMALGSTSSSMSRQNQEKYYRSYQWSITRDQYELRINRLQKPITFDAFVNSLRPIIMGYYKNNELKRAFAILDSDQSGAINIKEFSDILMILNNSVDVNVLAEYIKQVDENFDGELNYEEFQALILRGIGRDIICNHF</sequence>
<dbReference type="GO" id="GO:0005509">
    <property type="term" value="F:calcium ion binding"/>
    <property type="evidence" value="ECO:0007669"/>
    <property type="project" value="InterPro"/>
</dbReference>
<dbReference type="SMART" id="SM00054">
    <property type="entry name" value="EFh"/>
    <property type="match status" value="2"/>
</dbReference>
<dbReference type="PROSITE" id="PS00018">
    <property type="entry name" value="EF_HAND_1"/>
    <property type="match status" value="1"/>
</dbReference>
<dbReference type="Gene3D" id="1.10.238.10">
    <property type="entry name" value="EF-hand"/>
    <property type="match status" value="1"/>
</dbReference>
<keyword evidence="1" id="KW-0106">Calcium</keyword>
<dbReference type="InterPro" id="IPR011992">
    <property type="entry name" value="EF-hand-dom_pair"/>
</dbReference>
<organism evidence="4 5">
    <name type="scientific">Rotaria sordida</name>
    <dbReference type="NCBI Taxonomy" id="392033"/>
    <lineage>
        <taxon>Eukaryota</taxon>
        <taxon>Metazoa</taxon>
        <taxon>Spiralia</taxon>
        <taxon>Gnathifera</taxon>
        <taxon>Rotifera</taxon>
        <taxon>Eurotatoria</taxon>
        <taxon>Bdelloidea</taxon>
        <taxon>Philodinida</taxon>
        <taxon>Philodinidae</taxon>
        <taxon>Rotaria</taxon>
    </lineage>
</organism>
<dbReference type="Proteomes" id="UP000663870">
    <property type="component" value="Unassembled WGS sequence"/>
</dbReference>
<keyword evidence="5" id="KW-1185">Reference proteome</keyword>
<name>A0A816E4C0_9BILA</name>
<feature type="domain" description="EF-hand" evidence="2">
    <location>
        <begin position="90"/>
        <end position="125"/>
    </location>
</feature>
<dbReference type="PROSITE" id="PS50222">
    <property type="entry name" value="EF_HAND_2"/>
    <property type="match status" value="2"/>
</dbReference>
<dbReference type="CDD" id="cd00051">
    <property type="entry name" value="EFh"/>
    <property type="match status" value="1"/>
</dbReference>
<evidence type="ECO:0000313" key="5">
    <source>
        <dbReference type="Proteomes" id="UP000663870"/>
    </source>
</evidence>
<accession>A0A816E4C0</accession>
<dbReference type="Proteomes" id="UP000663854">
    <property type="component" value="Unassembled WGS sequence"/>
</dbReference>
<dbReference type="AlphaFoldDB" id="A0A816E4C0"/>
<dbReference type="InterPro" id="IPR002048">
    <property type="entry name" value="EF_hand_dom"/>
</dbReference>
<dbReference type="SUPFAM" id="SSF47473">
    <property type="entry name" value="EF-hand"/>
    <property type="match status" value="1"/>
</dbReference>
<dbReference type="InterPro" id="IPR018247">
    <property type="entry name" value="EF_Hand_1_Ca_BS"/>
</dbReference>
<comment type="caution">
    <text evidence="4">The sequence shown here is derived from an EMBL/GenBank/DDBJ whole genome shotgun (WGS) entry which is preliminary data.</text>
</comment>
<gene>
    <name evidence="4" type="ORF">JXQ802_LOCUS53753</name>
    <name evidence="3" type="ORF">PYM288_LOCUS37350</name>
</gene>
<dbReference type="EMBL" id="CAJNOH010008032">
    <property type="protein sequence ID" value="CAF1471212.1"/>
    <property type="molecule type" value="Genomic_DNA"/>
</dbReference>
<dbReference type="EMBL" id="CAJNOL010009706">
    <property type="protein sequence ID" value="CAF1645042.1"/>
    <property type="molecule type" value="Genomic_DNA"/>
</dbReference>
<evidence type="ECO:0000259" key="2">
    <source>
        <dbReference type="PROSITE" id="PS50222"/>
    </source>
</evidence>
<reference evidence="4" key="1">
    <citation type="submission" date="2021-02" db="EMBL/GenBank/DDBJ databases">
        <authorList>
            <person name="Nowell W R."/>
        </authorList>
    </citation>
    <scope>NUCLEOTIDE SEQUENCE</scope>
</reference>
<dbReference type="Pfam" id="PF13499">
    <property type="entry name" value="EF-hand_7"/>
    <property type="match status" value="1"/>
</dbReference>
<protein>
    <recommendedName>
        <fullName evidence="2">EF-hand domain-containing protein</fullName>
    </recommendedName>
</protein>
<proteinExistence type="predicted"/>
<evidence type="ECO:0000256" key="1">
    <source>
        <dbReference type="ARBA" id="ARBA00022837"/>
    </source>
</evidence>
<feature type="domain" description="EF-hand" evidence="2">
    <location>
        <begin position="126"/>
        <end position="161"/>
    </location>
</feature>
<evidence type="ECO:0000313" key="4">
    <source>
        <dbReference type="EMBL" id="CAF1645042.1"/>
    </source>
</evidence>
<evidence type="ECO:0000313" key="3">
    <source>
        <dbReference type="EMBL" id="CAF1471212.1"/>
    </source>
</evidence>